<accession>A0A2A4HSI7</accession>
<evidence type="ECO:0000313" key="5">
    <source>
        <dbReference type="EMBL" id="PCF97377.1"/>
    </source>
</evidence>
<dbReference type="PROSITE" id="PS01124">
    <property type="entry name" value="HTH_ARAC_FAMILY_2"/>
    <property type="match status" value="1"/>
</dbReference>
<dbReference type="Pfam" id="PF12833">
    <property type="entry name" value="HTH_18"/>
    <property type="match status" value="1"/>
</dbReference>
<keyword evidence="2" id="KW-0238">DNA-binding</keyword>
<dbReference type="Gene3D" id="1.10.10.60">
    <property type="entry name" value="Homeodomain-like"/>
    <property type="match status" value="2"/>
</dbReference>
<dbReference type="AlphaFoldDB" id="A0A2A4HSI7"/>
<dbReference type="PROSITE" id="PS00041">
    <property type="entry name" value="HTH_ARAC_FAMILY_1"/>
    <property type="match status" value="1"/>
</dbReference>
<dbReference type="PANTHER" id="PTHR46796:SF6">
    <property type="entry name" value="ARAC SUBFAMILY"/>
    <property type="match status" value="1"/>
</dbReference>
<evidence type="ECO:0000313" key="6">
    <source>
        <dbReference type="Proteomes" id="UP000218677"/>
    </source>
</evidence>
<dbReference type="PANTHER" id="PTHR46796">
    <property type="entry name" value="HTH-TYPE TRANSCRIPTIONAL ACTIVATOR RHAS-RELATED"/>
    <property type="match status" value="1"/>
</dbReference>
<comment type="caution">
    <text evidence="5">The sequence shown here is derived from an EMBL/GenBank/DDBJ whole genome shotgun (WGS) entry which is preliminary data.</text>
</comment>
<dbReference type="SMART" id="SM00342">
    <property type="entry name" value="HTH_ARAC"/>
    <property type="match status" value="1"/>
</dbReference>
<gene>
    <name evidence="5" type="ORF">CPA45_01140</name>
</gene>
<organism evidence="5 6">
    <name type="scientific">Vreelandella nigrificans</name>
    <dbReference type="NCBI Taxonomy" id="2042704"/>
    <lineage>
        <taxon>Bacteria</taxon>
        <taxon>Pseudomonadati</taxon>
        <taxon>Pseudomonadota</taxon>
        <taxon>Gammaproteobacteria</taxon>
        <taxon>Oceanospirillales</taxon>
        <taxon>Halomonadaceae</taxon>
        <taxon>Vreelandella</taxon>
    </lineage>
</organism>
<dbReference type="InterPro" id="IPR050204">
    <property type="entry name" value="AraC_XylS_family_regulators"/>
</dbReference>
<keyword evidence="1" id="KW-0805">Transcription regulation</keyword>
<protein>
    <submittedName>
        <fullName evidence="5">AraC family transcriptional regulator</fullName>
    </submittedName>
</protein>
<evidence type="ECO:0000256" key="2">
    <source>
        <dbReference type="ARBA" id="ARBA00023125"/>
    </source>
</evidence>
<dbReference type="GO" id="GO:0043565">
    <property type="term" value="F:sequence-specific DNA binding"/>
    <property type="evidence" value="ECO:0007669"/>
    <property type="project" value="InterPro"/>
</dbReference>
<dbReference type="GO" id="GO:0003700">
    <property type="term" value="F:DNA-binding transcription factor activity"/>
    <property type="evidence" value="ECO:0007669"/>
    <property type="project" value="InterPro"/>
</dbReference>
<evidence type="ECO:0000256" key="1">
    <source>
        <dbReference type="ARBA" id="ARBA00023015"/>
    </source>
</evidence>
<name>A0A2A4HSI7_9GAMM</name>
<dbReference type="InterPro" id="IPR020449">
    <property type="entry name" value="Tscrpt_reg_AraC-type_HTH"/>
</dbReference>
<dbReference type="EMBL" id="NWUX01000001">
    <property type="protein sequence ID" value="PCF97377.1"/>
    <property type="molecule type" value="Genomic_DNA"/>
</dbReference>
<evidence type="ECO:0000256" key="3">
    <source>
        <dbReference type="ARBA" id="ARBA00023163"/>
    </source>
</evidence>
<feature type="domain" description="HTH araC/xylS-type" evidence="4">
    <location>
        <begin position="192"/>
        <end position="290"/>
    </location>
</feature>
<keyword evidence="6" id="KW-1185">Reference proteome</keyword>
<evidence type="ECO:0000259" key="4">
    <source>
        <dbReference type="PROSITE" id="PS01124"/>
    </source>
</evidence>
<dbReference type="InterPro" id="IPR018062">
    <property type="entry name" value="HTH_AraC-typ_CS"/>
</dbReference>
<sequence length="293" mass="33566">MFTDTLSHYPRMKQTQARLVNSTQLKNGMALARWSNQEDRIEKIHSNHHTLSVYLNGAENSLRRQGSQTIASETSNSVCLMPANLITSWDVHGPISLLHFYFSDTHLSQLIEQVWDKDGRSVQLDEIDFAQDALLTQLFCTTLGQSNWQDPLDQLALDSATQMALIHTLRHYSQRRLPTLRPTGGLPAWQLKRVVEFIEHHLNQPLTLACMAGITGLSDYHFARMFKQATGYPPHRYVLHRRLIRAQYLLTETLLNMTEIALRCGFGSSSHFSNRFRAETGVSPTEYRTQQRS</sequence>
<dbReference type="RefSeq" id="WP_096649549.1">
    <property type="nucleotide sequence ID" value="NZ_NWUX01000001.1"/>
</dbReference>
<dbReference type="InterPro" id="IPR018060">
    <property type="entry name" value="HTH_AraC"/>
</dbReference>
<keyword evidence="3" id="KW-0804">Transcription</keyword>
<dbReference type="OrthoDB" id="5622169at2"/>
<proteinExistence type="predicted"/>
<dbReference type="PRINTS" id="PR00032">
    <property type="entry name" value="HTHARAC"/>
</dbReference>
<dbReference type="SUPFAM" id="SSF46689">
    <property type="entry name" value="Homeodomain-like"/>
    <property type="match status" value="2"/>
</dbReference>
<dbReference type="Proteomes" id="UP000218677">
    <property type="component" value="Unassembled WGS sequence"/>
</dbReference>
<reference evidence="6" key="1">
    <citation type="submission" date="2017-09" db="EMBL/GenBank/DDBJ databases">
        <authorList>
            <person name="Cho G.-S."/>
            <person name="Oguntoyinbo F.A."/>
            <person name="Cnockaert M."/>
            <person name="Kabisch J."/>
            <person name="Neve H."/>
            <person name="Bockelmann W."/>
            <person name="Wenning M."/>
            <person name="Franz C.M."/>
            <person name="Vandamme P."/>
        </authorList>
    </citation>
    <scope>NUCLEOTIDE SEQUENCE [LARGE SCALE GENOMIC DNA]</scope>
    <source>
        <strain evidence="6">MBT G8648</strain>
    </source>
</reference>
<dbReference type="InterPro" id="IPR009057">
    <property type="entry name" value="Homeodomain-like_sf"/>
</dbReference>